<dbReference type="InterPro" id="IPR036291">
    <property type="entry name" value="NAD(P)-bd_dom_sf"/>
</dbReference>
<dbReference type="Proteomes" id="UP000016487">
    <property type="component" value="Unassembled WGS sequence"/>
</dbReference>
<reference evidence="3" key="1">
    <citation type="journal article" date="2012" name="J. Bacteriol.">
        <title>Genome sequences of type strains of seven species of the marine bacterium Pseudoalteromonas.</title>
        <authorList>
            <person name="Xie B.B."/>
            <person name="Shu Y.L."/>
            <person name="Qin Q.L."/>
            <person name="Rong J.C."/>
            <person name="Zhang X.Y."/>
            <person name="Chen X.L."/>
            <person name="Shi M."/>
            <person name="He H.L."/>
            <person name="Zhou B.C."/>
            <person name="Zhang Y.Z."/>
        </authorList>
    </citation>
    <scope>NUCLEOTIDE SEQUENCE</scope>
    <source>
        <strain evidence="3">DSM 8771</strain>
    </source>
</reference>
<dbReference type="GO" id="GO:0016491">
    <property type="term" value="F:oxidoreductase activity"/>
    <property type="evidence" value="ECO:0007669"/>
    <property type="project" value="UniProtKB-KW"/>
</dbReference>
<sequence length="284" mass="30365">MLILCHSDYKNSDVHVAITGVFILWCSEAMPYQSQSIFKNKVVFISGAASGIGKATALAYAQQGAKLALLDINEYALVSLEESLDCEVLSYAGDIADEAFIIDVFAAINNQWQRIDIAFNNAGFGVMASVIDCTVEQWDQVQNINLKGTWLCLREQLKIMHVQGFGSIVNNASVLGLTAAKGADAPYCAAKHGVVGLTKMAALESAEYGVRVNCICPASVDTPMLATMPDDMKAHLAKLQPIGRVARCEEIVSSVLWLSSEQASYITGVALPLDGGTLAGINLV</sequence>
<evidence type="ECO:0000313" key="3">
    <source>
        <dbReference type="EMBL" id="KAF7773901.1"/>
    </source>
</evidence>
<comment type="similarity">
    <text evidence="1">Belongs to the short-chain dehydrogenases/reductases (SDR) family.</text>
</comment>
<reference evidence="3" key="2">
    <citation type="submission" date="2015-03" db="EMBL/GenBank/DDBJ databases">
        <title>Genome sequence of Pseudoalteromonas citrea.</title>
        <authorList>
            <person name="Xie B.-B."/>
            <person name="Rong J.-C."/>
            <person name="Qin Q.-L."/>
            <person name="Zhang Y.-Z."/>
        </authorList>
    </citation>
    <scope>NUCLEOTIDE SEQUENCE</scope>
    <source>
        <strain evidence="3">DSM 8771</strain>
    </source>
</reference>
<dbReference type="SUPFAM" id="SSF51735">
    <property type="entry name" value="NAD(P)-binding Rossmann-fold domains"/>
    <property type="match status" value="1"/>
</dbReference>
<dbReference type="Gene3D" id="3.40.50.720">
    <property type="entry name" value="NAD(P)-binding Rossmann-like Domain"/>
    <property type="match status" value="1"/>
</dbReference>
<proteinExistence type="inferred from homology"/>
<dbReference type="InterPro" id="IPR020904">
    <property type="entry name" value="Sc_DH/Rdtase_CS"/>
</dbReference>
<name>A0AAD4AKH1_9GAMM</name>
<comment type="caution">
    <text evidence="3">The sequence shown here is derived from an EMBL/GenBank/DDBJ whole genome shotgun (WGS) entry which is preliminary data.</text>
</comment>
<accession>A0AAD4AKH1</accession>
<dbReference type="PROSITE" id="PS00061">
    <property type="entry name" value="ADH_SHORT"/>
    <property type="match status" value="1"/>
</dbReference>
<evidence type="ECO:0000256" key="1">
    <source>
        <dbReference type="ARBA" id="ARBA00006484"/>
    </source>
</evidence>
<dbReference type="EMBL" id="AHBZ03000014">
    <property type="protein sequence ID" value="KAF7773901.1"/>
    <property type="molecule type" value="Genomic_DNA"/>
</dbReference>
<protein>
    <submittedName>
        <fullName evidence="3">3-oxoacyl-[acyl-carrier protein] reductase</fullName>
    </submittedName>
</protein>
<gene>
    <name evidence="3" type="primary">fabG</name>
    <name evidence="3" type="ORF">PCIT_a0244</name>
</gene>
<dbReference type="Pfam" id="PF13561">
    <property type="entry name" value="adh_short_C2"/>
    <property type="match status" value="1"/>
</dbReference>
<dbReference type="AlphaFoldDB" id="A0AAD4AKH1"/>
<dbReference type="PRINTS" id="PR00080">
    <property type="entry name" value="SDRFAMILY"/>
</dbReference>
<dbReference type="PANTHER" id="PTHR24321:SF8">
    <property type="entry name" value="ESTRADIOL 17-BETA-DEHYDROGENASE 8-RELATED"/>
    <property type="match status" value="1"/>
</dbReference>
<dbReference type="PRINTS" id="PR00081">
    <property type="entry name" value="GDHRDH"/>
</dbReference>
<dbReference type="RefSeq" id="WP_010362688.1">
    <property type="nucleotide sequence ID" value="NZ_AHBZ03000014.1"/>
</dbReference>
<dbReference type="PANTHER" id="PTHR24321">
    <property type="entry name" value="DEHYDROGENASES, SHORT CHAIN"/>
    <property type="match status" value="1"/>
</dbReference>
<organism evidence="3 4">
    <name type="scientific">Pseudoalteromonas citrea</name>
    <dbReference type="NCBI Taxonomy" id="43655"/>
    <lineage>
        <taxon>Bacteria</taxon>
        <taxon>Pseudomonadati</taxon>
        <taxon>Pseudomonadota</taxon>
        <taxon>Gammaproteobacteria</taxon>
        <taxon>Alteromonadales</taxon>
        <taxon>Pseudoalteromonadaceae</taxon>
        <taxon>Pseudoalteromonas</taxon>
    </lineage>
</organism>
<dbReference type="InterPro" id="IPR002347">
    <property type="entry name" value="SDR_fam"/>
</dbReference>
<evidence type="ECO:0000256" key="2">
    <source>
        <dbReference type="ARBA" id="ARBA00023002"/>
    </source>
</evidence>
<keyword evidence="2" id="KW-0560">Oxidoreductase</keyword>
<evidence type="ECO:0000313" key="4">
    <source>
        <dbReference type="Proteomes" id="UP000016487"/>
    </source>
</evidence>
<dbReference type="CDD" id="cd05233">
    <property type="entry name" value="SDR_c"/>
    <property type="match status" value="1"/>
</dbReference>
<dbReference type="FunFam" id="3.40.50.720:FF:000084">
    <property type="entry name" value="Short-chain dehydrogenase reductase"/>
    <property type="match status" value="1"/>
</dbReference>